<dbReference type="EMBL" id="DS990637">
    <property type="protein sequence ID" value="EGC43979.1"/>
    <property type="molecule type" value="Genomic_DNA"/>
</dbReference>
<reference evidence="2" key="1">
    <citation type="submission" date="2008-07" db="EMBL/GenBank/DDBJ databases">
        <title>Annotation of Ajellomyces capsulatus strain H88.</title>
        <authorList>
            <person name="Champion M."/>
            <person name="Cuomo C."/>
            <person name="Ma L.-J."/>
            <person name="Henn M.R."/>
            <person name="Sil A."/>
            <person name="Goldman B."/>
            <person name="Young S.K."/>
            <person name="Kodira C.D."/>
            <person name="Zeng Q."/>
            <person name="Koehrsen M."/>
            <person name="Alvarado L."/>
            <person name="Berlin A."/>
            <person name="Borenstein D."/>
            <person name="Chen Z."/>
            <person name="Engels R."/>
            <person name="Freedman E."/>
            <person name="Gellesch M."/>
            <person name="Goldberg J."/>
            <person name="Griggs A."/>
            <person name="Gujja S."/>
            <person name="Heiman D."/>
            <person name="Hepburn T."/>
            <person name="Howarth C."/>
            <person name="Jen D."/>
            <person name="Larson L."/>
            <person name="Lewis B."/>
            <person name="Mehta T."/>
            <person name="Park D."/>
            <person name="Pearson M."/>
            <person name="Roberts A."/>
            <person name="Saif S."/>
            <person name="Shea T."/>
            <person name="Shenoy N."/>
            <person name="Sisk P."/>
            <person name="Stolte C."/>
            <person name="Sykes S."/>
            <person name="Walk T."/>
            <person name="White J."/>
            <person name="Yandava C."/>
            <person name="Klein B."/>
            <person name="McEwen J.G."/>
            <person name="Puccia R."/>
            <person name="Goldman G.H."/>
            <person name="Felipe M.S."/>
            <person name="Nino-Vega G."/>
            <person name="San-Blas G."/>
            <person name="Taylor J."/>
            <person name="Mendoza L."/>
            <person name="Galagan J."/>
            <person name="Nusbaum C."/>
            <person name="Birren B."/>
        </authorList>
    </citation>
    <scope>NUCLEOTIDE SEQUENCE [LARGE SCALE GENOMIC DNA]</scope>
    <source>
        <strain evidence="2">H88</strain>
    </source>
</reference>
<dbReference type="AlphaFoldDB" id="F0UC33"/>
<dbReference type="VEuPathDB" id="FungiDB:I7I53_10718"/>
<dbReference type="HOGENOM" id="CLU_1133307_0_0_1"/>
<protein>
    <submittedName>
        <fullName evidence="1">Predicted protein</fullName>
    </submittedName>
</protein>
<evidence type="ECO:0000313" key="2">
    <source>
        <dbReference type="Proteomes" id="UP000008142"/>
    </source>
</evidence>
<sequence>MSCQLFSHQHTHGDPRLLAATGEGRIWLGIGLQAPHLNTIPNAALESEARLENSVEEVLVIGRGTAFIRGIFNLTSLSGSISWIGANVFFEISCYSAAYRTTEVNRSRSHHVFHGRRNNQSGLSYPFMVFICETLALEESHLRMLTSIRVPEIMDGMMQTLPMECCRLRKAIHIPYTLYTACSKPIAECLAKGYQQQTVKCANSCVWTASFYRAAYRRLHVTVLSLDKVRLDWDIRVKSFTALGP</sequence>
<dbReference type="Proteomes" id="UP000008142">
    <property type="component" value="Unassembled WGS sequence"/>
</dbReference>
<gene>
    <name evidence="1" type="ORF">HCEG_03194</name>
</gene>
<organism evidence="2">
    <name type="scientific">Ajellomyces capsulatus (strain H88)</name>
    <name type="common">Darling's disease fungus</name>
    <name type="synonym">Histoplasma capsulatum</name>
    <dbReference type="NCBI Taxonomy" id="544711"/>
    <lineage>
        <taxon>Eukaryota</taxon>
        <taxon>Fungi</taxon>
        <taxon>Dikarya</taxon>
        <taxon>Ascomycota</taxon>
        <taxon>Pezizomycotina</taxon>
        <taxon>Eurotiomycetes</taxon>
        <taxon>Eurotiomycetidae</taxon>
        <taxon>Onygenales</taxon>
        <taxon>Ajellomycetaceae</taxon>
        <taxon>Histoplasma</taxon>
    </lineage>
</organism>
<evidence type="ECO:0000313" key="1">
    <source>
        <dbReference type="EMBL" id="EGC43979.1"/>
    </source>
</evidence>
<proteinExistence type="predicted"/>
<name>F0UC33_AJEC8</name>
<accession>F0UC33</accession>